<protein>
    <recommendedName>
        <fullName evidence="2">Staygreen protein domain-containing protein</fullName>
    </recommendedName>
</protein>
<reference evidence="3 4" key="1">
    <citation type="submission" date="2017-12" db="EMBL/GenBank/DDBJ databases">
        <title>Taxonomic description and draft genome of Pradoshia cofamensis Gen. nov., sp. nov., a thermotolerant bacillale isolated from anterior gut of earthworm Eisenia fetida.</title>
        <authorList>
            <person name="Saha T."/>
            <person name="Chakraborty R."/>
        </authorList>
    </citation>
    <scope>NUCLEOTIDE SEQUENCE [LARGE SCALE GENOMIC DNA]</scope>
    <source>
        <strain evidence="3 4">EAG3</strain>
    </source>
</reference>
<keyword evidence="1" id="KW-0809">Transit peptide</keyword>
<dbReference type="RefSeq" id="WP_104850129.1">
    <property type="nucleotide sequence ID" value="NZ_PKOZ01000009.1"/>
</dbReference>
<dbReference type="PANTHER" id="PTHR31750:SF4">
    <property type="entry name" value="LP06106P"/>
    <property type="match status" value="1"/>
</dbReference>
<accession>A0A2S7MXG3</accession>
<dbReference type="PANTHER" id="PTHR31750">
    <property type="entry name" value="PROTEIN STAY-GREEN 1, CHLOROPLASTIC-RELATED"/>
    <property type="match status" value="1"/>
</dbReference>
<keyword evidence="4" id="KW-1185">Reference proteome</keyword>
<dbReference type="Proteomes" id="UP000239663">
    <property type="component" value="Unassembled WGS sequence"/>
</dbReference>
<dbReference type="InterPro" id="IPR024438">
    <property type="entry name" value="Staygreen"/>
</dbReference>
<comment type="caution">
    <text evidence="3">The sequence shown here is derived from an EMBL/GenBank/DDBJ whole genome shotgun (WGS) entry which is preliminary data.</text>
</comment>
<evidence type="ECO:0000259" key="2">
    <source>
        <dbReference type="Pfam" id="PF12638"/>
    </source>
</evidence>
<evidence type="ECO:0000313" key="4">
    <source>
        <dbReference type="Proteomes" id="UP000239663"/>
    </source>
</evidence>
<proteinExistence type="predicted"/>
<feature type="domain" description="Staygreen protein" evidence="2">
    <location>
        <begin position="6"/>
        <end position="148"/>
    </location>
</feature>
<organism evidence="3 4">
    <name type="scientific">Pradoshia eiseniae</name>
    <dbReference type="NCBI Taxonomy" id="2064768"/>
    <lineage>
        <taxon>Bacteria</taxon>
        <taxon>Bacillati</taxon>
        <taxon>Bacillota</taxon>
        <taxon>Bacilli</taxon>
        <taxon>Bacillales</taxon>
        <taxon>Bacillaceae</taxon>
        <taxon>Pradoshia</taxon>
    </lineage>
</organism>
<evidence type="ECO:0000313" key="3">
    <source>
        <dbReference type="EMBL" id="PQD94491.1"/>
    </source>
</evidence>
<dbReference type="AlphaFoldDB" id="A0A2S7MXG3"/>
<evidence type="ECO:0000256" key="1">
    <source>
        <dbReference type="ARBA" id="ARBA00022946"/>
    </source>
</evidence>
<dbReference type="Pfam" id="PF12638">
    <property type="entry name" value="Staygreen"/>
    <property type="match status" value="1"/>
</dbReference>
<dbReference type="EMBL" id="PKOZ01000009">
    <property type="protein sequence ID" value="PQD94491.1"/>
    <property type="molecule type" value="Genomic_DNA"/>
</dbReference>
<name>A0A2S7MXG3_9BACI</name>
<dbReference type="OrthoDB" id="1684395at2"/>
<gene>
    <name evidence="3" type="ORF">CYL18_13860</name>
</gene>
<sequence length="151" mass="17192">MSVLLNRLTVFFNPPYGSNGPVEGRTYTLTHSDETGDLFLSIGSGIDSSKINWKMRDEVIGNWQIRGGQYYLVCSVHISGGEFDEKKARARFSIFQEELPLALKGIINGDKGLFTYYPWLLNAPIQVEFSSVYPEFNQVMYYGMARHYQEG</sequence>